<dbReference type="HOGENOM" id="CLU_1843864_0_0_10"/>
<accession>D2QME4</accession>
<protein>
    <submittedName>
        <fullName evidence="1">Uncharacterized protein</fullName>
    </submittedName>
</protein>
<reference evidence="1 2" key="1">
    <citation type="journal article" date="2010" name="Stand. Genomic Sci.">
        <title>Complete genome sequence of Spirosoma linguale type strain (1).</title>
        <authorList>
            <person name="Lail K."/>
            <person name="Sikorski J."/>
            <person name="Saunders E."/>
            <person name="Lapidus A."/>
            <person name="Glavina Del Rio T."/>
            <person name="Copeland A."/>
            <person name="Tice H."/>
            <person name="Cheng J.-F."/>
            <person name="Lucas S."/>
            <person name="Nolan M."/>
            <person name="Bruce D."/>
            <person name="Goodwin L."/>
            <person name="Pitluck S."/>
            <person name="Ivanova N."/>
            <person name="Mavromatis K."/>
            <person name="Ovchinnikova G."/>
            <person name="Pati A."/>
            <person name="Chen A."/>
            <person name="Palaniappan K."/>
            <person name="Land M."/>
            <person name="Hauser L."/>
            <person name="Chang Y.-J."/>
            <person name="Jeffries C.D."/>
            <person name="Chain P."/>
            <person name="Brettin T."/>
            <person name="Detter J.C."/>
            <person name="Schuetze A."/>
            <person name="Rohde M."/>
            <person name="Tindall B.J."/>
            <person name="Goeker M."/>
            <person name="Bristow J."/>
            <person name="Eisen J.A."/>
            <person name="Markowitz V."/>
            <person name="Hugenholtz P."/>
            <person name="Kyrpides N.C."/>
            <person name="Klenk H.-P."/>
            <person name="Chen F."/>
        </authorList>
    </citation>
    <scope>NUCLEOTIDE SEQUENCE [LARGE SCALE GENOMIC DNA]</scope>
    <source>
        <strain evidence="2">ATCC 33905 / DSM 74 / LMG 10896 / Claus 1</strain>
    </source>
</reference>
<gene>
    <name evidence="1" type="ordered locus">Slin_3196</name>
</gene>
<dbReference type="AlphaFoldDB" id="D2QME4"/>
<proteinExistence type="predicted"/>
<name>D2QME4_SPILD</name>
<keyword evidence="2" id="KW-1185">Reference proteome</keyword>
<dbReference type="Proteomes" id="UP000002028">
    <property type="component" value="Chromosome"/>
</dbReference>
<sequence>MFTFYKIAGKFAPGSYPYAERYEIKASEKSLIQATNKFKAKHPDIVPADSIGLVDGRSASPDDYWYHVYFYYPKEDQLLTTWIRASDKTHSTFAFTAVSQGTGLGKWRLINKDLDSNENRLQKHQFEQRILKEITKNLE</sequence>
<evidence type="ECO:0000313" key="1">
    <source>
        <dbReference type="EMBL" id="ADB39207.1"/>
    </source>
</evidence>
<organism evidence="1 2">
    <name type="scientific">Spirosoma linguale (strain ATCC 33905 / DSM 74 / LMG 10896 / Claus 1)</name>
    <dbReference type="NCBI Taxonomy" id="504472"/>
    <lineage>
        <taxon>Bacteria</taxon>
        <taxon>Pseudomonadati</taxon>
        <taxon>Bacteroidota</taxon>
        <taxon>Cytophagia</taxon>
        <taxon>Cytophagales</taxon>
        <taxon>Cytophagaceae</taxon>
        <taxon>Spirosoma</taxon>
    </lineage>
</organism>
<dbReference type="KEGG" id="sli:Slin_3196"/>
<dbReference type="eggNOG" id="ENOG50333WM">
    <property type="taxonomic scope" value="Bacteria"/>
</dbReference>
<evidence type="ECO:0000313" key="2">
    <source>
        <dbReference type="Proteomes" id="UP000002028"/>
    </source>
</evidence>
<dbReference type="EMBL" id="CP001769">
    <property type="protein sequence ID" value="ADB39207.1"/>
    <property type="molecule type" value="Genomic_DNA"/>
</dbReference>